<dbReference type="Pfam" id="PF04655">
    <property type="entry name" value="APH_6_hur"/>
    <property type="match status" value="1"/>
</dbReference>
<accession>A0A4Y3WUZ0</accession>
<organism evidence="1 2">
    <name type="scientific">Pseudonocardia hydrocarbonoxydans</name>
    <dbReference type="NCBI Taxonomy" id="76726"/>
    <lineage>
        <taxon>Bacteria</taxon>
        <taxon>Bacillati</taxon>
        <taxon>Actinomycetota</taxon>
        <taxon>Actinomycetes</taxon>
        <taxon>Pseudonocardiales</taxon>
        <taxon>Pseudonocardiaceae</taxon>
        <taxon>Pseudonocardia</taxon>
    </lineage>
</organism>
<keyword evidence="2" id="KW-1185">Reference proteome</keyword>
<proteinExistence type="predicted"/>
<comment type="caution">
    <text evidence="1">The sequence shown here is derived from an EMBL/GenBank/DDBJ whole genome shotgun (WGS) entry which is preliminary data.</text>
</comment>
<dbReference type="InterPro" id="IPR006748">
    <property type="entry name" value="NH2Glyco/OHUrea_AB-resist_kin"/>
</dbReference>
<dbReference type="GO" id="GO:0016773">
    <property type="term" value="F:phosphotransferase activity, alcohol group as acceptor"/>
    <property type="evidence" value="ECO:0007669"/>
    <property type="project" value="InterPro"/>
</dbReference>
<evidence type="ECO:0008006" key="3">
    <source>
        <dbReference type="Google" id="ProtNLM"/>
    </source>
</evidence>
<evidence type="ECO:0000313" key="2">
    <source>
        <dbReference type="Proteomes" id="UP000320338"/>
    </source>
</evidence>
<dbReference type="InterPro" id="IPR011009">
    <property type="entry name" value="Kinase-like_dom_sf"/>
</dbReference>
<dbReference type="RefSeq" id="WP_170183907.1">
    <property type="nucleotide sequence ID" value="NZ_BAAARZ010000006.1"/>
</dbReference>
<dbReference type="EMBL" id="BJNG01000037">
    <property type="protein sequence ID" value="GEC21890.1"/>
    <property type="molecule type" value="Genomic_DNA"/>
</dbReference>
<dbReference type="Gene3D" id="1.10.510.10">
    <property type="entry name" value="Transferase(Phosphotransferase) domain 1"/>
    <property type="match status" value="1"/>
</dbReference>
<dbReference type="Proteomes" id="UP000320338">
    <property type="component" value="Unassembled WGS sequence"/>
</dbReference>
<dbReference type="AlphaFoldDB" id="A0A4Y3WUZ0"/>
<reference evidence="1 2" key="1">
    <citation type="submission" date="2019-06" db="EMBL/GenBank/DDBJ databases">
        <title>Whole genome shotgun sequence of Pseudonocardia hydrocarbonoxydans NBRC 14498.</title>
        <authorList>
            <person name="Hosoyama A."/>
            <person name="Uohara A."/>
            <person name="Ohji S."/>
            <person name="Ichikawa N."/>
        </authorList>
    </citation>
    <scope>NUCLEOTIDE SEQUENCE [LARGE SCALE GENOMIC DNA]</scope>
    <source>
        <strain evidence="1 2">NBRC 14498</strain>
    </source>
</reference>
<name>A0A4Y3WUZ0_9PSEU</name>
<gene>
    <name evidence="1" type="ORF">PHY01_41730</name>
</gene>
<evidence type="ECO:0000313" key="1">
    <source>
        <dbReference type="EMBL" id="GEC21890.1"/>
    </source>
</evidence>
<dbReference type="SUPFAM" id="SSF56112">
    <property type="entry name" value="Protein kinase-like (PK-like)"/>
    <property type="match status" value="1"/>
</dbReference>
<sequence length="299" mass="32268">MVPDPFARQHRNWAEWFGPEWDAVRIATAARARAAMQEWGVVDARPFGSGGVGYVYRARLRTGDAVVLKVEPVTSAWTAGAADRALVVWARAGLAPRVLAARDDGRTLLLEPVTPGTELGDVTAGSVGVSFPVIADVARRLRHADRTAADGPFPTIAEHADSDGWRRALTRRCPAAGAELDSLLALPATDLIHNDLYQDNVLRAGDDWVVIDPKPVLADPHAECFAFLAAAEHVTDVAVVAGYARTAGLSDPQLLARWVRIRAIIAIAQHSESAEPSPDSARWIAHLQALARRLEPVCR</sequence>
<dbReference type="GO" id="GO:0019748">
    <property type="term" value="P:secondary metabolic process"/>
    <property type="evidence" value="ECO:0007669"/>
    <property type="project" value="InterPro"/>
</dbReference>
<protein>
    <recommendedName>
        <fullName evidence="3">Streptomycin 6-kinase</fullName>
    </recommendedName>
</protein>